<protein>
    <submittedName>
        <fullName evidence="2">RSAM-partnered protein, Htur_1727 family</fullName>
    </submittedName>
</protein>
<name>A0A1H7I5A3_HALLR</name>
<proteinExistence type="predicted"/>
<dbReference type="EMBL" id="FOAD01000001">
    <property type="protein sequence ID" value="SEK56967.1"/>
    <property type="molecule type" value="Genomic_DNA"/>
</dbReference>
<organism evidence="2 3">
    <name type="scientific">Haloferax larsenii</name>
    <dbReference type="NCBI Taxonomy" id="302484"/>
    <lineage>
        <taxon>Archaea</taxon>
        <taxon>Methanobacteriati</taxon>
        <taxon>Methanobacteriota</taxon>
        <taxon>Stenosarchaea group</taxon>
        <taxon>Halobacteria</taxon>
        <taxon>Halobacteriales</taxon>
        <taxon>Haloferacaceae</taxon>
        <taxon>Haloferax</taxon>
    </lineage>
</organism>
<evidence type="ECO:0000313" key="2">
    <source>
        <dbReference type="EMBL" id="SEK56967.1"/>
    </source>
</evidence>
<dbReference type="RefSeq" id="WP_074792172.1">
    <property type="nucleotide sequence ID" value="NZ_FOAD01000001.1"/>
</dbReference>
<dbReference type="Pfam" id="PF06243">
    <property type="entry name" value="PaaB"/>
    <property type="match status" value="1"/>
</dbReference>
<evidence type="ECO:0000313" key="3">
    <source>
        <dbReference type="Proteomes" id="UP000183894"/>
    </source>
</evidence>
<dbReference type="OrthoDB" id="168567at2157"/>
<gene>
    <name evidence="2" type="ORF">SAMN04488691_101773</name>
</gene>
<dbReference type="Proteomes" id="UP000183894">
    <property type="component" value="Unassembled WGS sequence"/>
</dbReference>
<feature type="region of interest" description="Disordered" evidence="1">
    <location>
        <begin position="74"/>
        <end position="95"/>
    </location>
</feature>
<dbReference type="InterPro" id="IPR023976">
    <property type="entry name" value="CHP04031_Htur1727"/>
</dbReference>
<accession>A0A1H7I5A3</accession>
<sequence>MASDDDPRRKPRIDGSRQWEIFLRERSAEPMRHVGSVTAPSADIATEQATTLFDYAASALWLCPADEVRRLGGNDLAEKGRAESTADSKTGVPQR</sequence>
<dbReference type="Gene3D" id="3.10.20.520">
    <property type="entry name" value="Phenylacetic acid degradation B"/>
    <property type="match status" value="1"/>
</dbReference>
<dbReference type="NCBIfam" id="TIGR04031">
    <property type="entry name" value="Htur_1727_fam"/>
    <property type="match status" value="1"/>
</dbReference>
<dbReference type="AlphaFoldDB" id="A0A1H7I5A3"/>
<dbReference type="InterPro" id="IPR009359">
    <property type="entry name" value="PaaB"/>
</dbReference>
<feature type="compositionally biased region" description="Basic and acidic residues" evidence="1">
    <location>
        <begin position="74"/>
        <end position="86"/>
    </location>
</feature>
<reference evidence="2 3" key="1">
    <citation type="submission" date="2016-10" db="EMBL/GenBank/DDBJ databases">
        <authorList>
            <person name="de Groot N.N."/>
        </authorList>
    </citation>
    <scope>NUCLEOTIDE SEQUENCE [LARGE SCALE GENOMIC DNA]</scope>
    <source>
        <strain evidence="2 3">CDM_5</strain>
    </source>
</reference>
<dbReference type="InterPro" id="IPR038693">
    <property type="entry name" value="PaaB_sf"/>
</dbReference>
<evidence type="ECO:0000256" key="1">
    <source>
        <dbReference type="SAM" id="MobiDB-lite"/>
    </source>
</evidence>